<keyword evidence="5" id="KW-1185">Reference proteome</keyword>
<dbReference type="InterPro" id="IPR045851">
    <property type="entry name" value="AMP-bd_C_sf"/>
</dbReference>
<feature type="region of interest" description="Disordered" evidence="1">
    <location>
        <begin position="516"/>
        <end position="537"/>
    </location>
</feature>
<dbReference type="Proteomes" id="UP000007721">
    <property type="component" value="Chromosome"/>
</dbReference>
<evidence type="ECO:0000259" key="2">
    <source>
        <dbReference type="Pfam" id="PF00501"/>
    </source>
</evidence>
<evidence type="ECO:0000259" key="3">
    <source>
        <dbReference type="Pfam" id="PF13193"/>
    </source>
</evidence>
<proteinExistence type="predicted"/>
<evidence type="ECO:0000313" key="4">
    <source>
        <dbReference type="EMBL" id="ACM21294.1"/>
    </source>
</evidence>
<dbReference type="Pfam" id="PF13193">
    <property type="entry name" value="AMP-binding_C"/>
    <property type="match status" value="1"/>
</dbReference>
<dbReference type="PANTHER" id="PTHR43767:SF10">
    <property type="entry name" value="SURFACTIN SYNTHASE SUBUNIT 1"/>
    <property type="match status" value="1"/>
</dbReference>
<dbReference type="Pfam" id="PF00501">
    <property type="entry name" value="AMP-binding"/>
    <property type="match status" value="1"/>
</dbReference>
<evidence type="ECO:0000313" key="5">
    <source>
        <dbReference type="Proteomes" id="UP000007721"/>
    </source>
</evidence>
<accession>B9M2U8</accession>
<feature type="domain" description="AMP-dependent synthetase/ligase" evidence="2">
    <location>
        <begin position="10"/>
        <end position="382"/>
    </location>
</feature>
<dbReference type="AlphaFoldDB" id="B9M2U8"/>
<dbReference type="EMBL" id="CP001390">
    <property type="protein sequence ID" value="ACM21294.1"/>
    <property type="molecule type" value="Genomic_DNA"/>
</dbReference>
<dbReference type="GO" id="GO:0016877">
    <property type="term" value="F:ligase activity, forming carbon-sulfur bonds"/>
    <property type="evidence" value="ECO:0007669"/>
    <property type="project" value="UniProtKB-ARBA"/>
</dbReference>
<dbReference type="InterPro" id="IPR042099">
    <property type="entry name" value="ANL_N_sf"/>
</dbReference>
<dbReference type="PROSITE" id="PS00455">
    <property type="entry name" value="AMP_BINDING"/>
    <property type="match status" value="1"/>
</dbReference>
<dbReference type="SUPFAM" id="SSF56801">
    <property type="entry name" value="Acetyl-CoA synthetase-like"/>
    <property type="match status" value="1"/>
</dbReference>
<dbReference type="RefSeq" id="WP_012648022.1">
    <property type="nucleotide sequence ID" value="NC_011979.1"/>
</dbReference>
<feature type="domain" description="AMP-binding enzyme C-terminal" evidence="3">
    <location>
        <begin position="438"/>
        <end position="513"/>
    </location>
</feature>
<dbReference type="InterPro" id="IPR025110">
    <property type="entry name" value="AMP-bd_C"/>
</dbReference>
<dbReference type="PANTHER" id="PTHR43767">
    <property type="entry name" value="LONG-CHAIN-FATTY-ACID--COA LIGASE"/>
    <property type="match status" value="1"/>
</dbReference>
<organism evidence="4 5">
    <name type="scientific">Geotalea daltonii (strain DSM 22248 / JCM 15807 / FRC-32)</name>
    <name type="common">Geobacter daltonii</name>
    <dbReference type="NCBI Taxonomy" id="316067"/>
    <lineage>
        <taxon>Bacteria</taxon>
        <taxon>Pseudomonadati</taxon>
        <taxon>Thermodesulfobacteriota</taxon>
        <taxon>Desulfuromonadia</taxon>
        <taxon>Geobacterales</taxon>
        <taxon>Geobacteraceae</taxon>
        <taxon>Geotalea</taxon>
    </lineage>
</organism>
<gene>
    <name evidence="4" type="ordered locus">Geob_2951</name>
</gene>
<reference evidence="4 5" key="1">
    <citation type="submission" date="2009-01" db="EMBL/GenBank/DDBJ databases">
        <title>Complete sequence of Geobacter sp. FRC-32.</title>
        <authorList>
            <consortium name="US DOE Joint Genome Institute"/>
            <person name="Lucas S."/>
            <person name="Copeland A."/>
            <person name="Lapidus A."/>
            <person name="Glavina del Rio T."/>
            <person name="Dalin E."/>
            <person name="Tice H."/>
            <person name="Bruce D."/>
            <person name="Goodwin L."/>
            <person name="Pitluck S."/>
            <person name="Saunders E."/>
            <person name="Brettin T."/>
            <person name="Detter J.C."/>
            <person name="Han C."/>
            <person name="Larimer F."/>
            <person name="Land M."/>
            <person name="Hauser L."/>
            <person name="Kyrpides N."/>
            <person name="Ovchinnikova G."/>
            <person name="Kostka J."/>
            <person name="Richardson P."/>
        </authorList>
    </citation>
    <scope>NUCLEOTIDE SEQUENCE [LARGE SCALE GENOMIC DNA]</scope>
    <source>
        <strain evidence="5">DSM 22248 / JCM 15807 / FRC-32</strain>
    </source>
</reference>
<dbReference type="eggNOG" id="COG0318">
    <property type="taxonomic scope" value="Bacteria"/>
</dbReference>
<dbReference type="InterPro" id="IPR000873">
    <property type="entry name" value="AMP-dep_synth/lig_dom"/>
</dbReference>
<dbReference type="HOGENOM" id="CLU_000022_59_0_7"/>
<name>B9M2U8_GEODF</name>
<dbReference type="STRING" id="316067.Geob_2951"/>
<protein>
    <submittedName>
        <fullName evidence="4">Acyl-CoA synthetase, AMP-forming</fullName>
    </submittedName>
</protein>
<dbReference type="KEGG" id="geo:Geob_2951"/>
<dbReference type="InterPro" id="IPR020845">
    <property type="entry name" value="AMP-binding_CS"/>
</dbReference>
<dbReference type="OrthoDB" id="9799237at2"/>
<dbReference type="Gene3D" id="3.30.300.30">
    <property type="match status" value="1"/>
</dbReference>
<sequence>MLVHEFLINSAALRPDKAALVCGQQRLAYKELDILSDRLAVTLVEMGITRQDRVIIFLENSLESVIAMFAILKAGGVFIMLNPDMKANKLSFILKDSEAKGLIGHTGKFAVINDAMMDTNTLENIIWCEDGDTDLHLMERSTRPDMETILWSGIMNNHGSVPTDKLPRCIDVDLATIIYTSGSTGEPKGVVSTHYNMVAAAASITSYLKNREDDIILNTLPLSFDYGLYQVVMAALFGGTVVLEKSFTYPYAVIERLVQEKVTGFPIVPTMVAILLQLESLGKYDFSSLRYMTNTAAALPVSYIEKLQAFFPHVTIFSMYGLTECKRVAYLPPEELKRKPSSVGIAIPNEEVFIVGADGNRVGPKEVGELVVRGSNVMQGYWKRPEETAKTFKPGRYRGETLLYTGDLFTMDEEGFLYFVARKDDLIKTRGERVSPKEIENCLCSLPGIVEAAVIGVPDEILGQAIKAFLVTGKEARLTQDDVLKHCSKNLESFMVPKYLEFHEILPKSASGKIDKKKLKTMTESKEDIPDPLQAQQ</sequence>
<evidence type="ECO:0000256" key="1">
    <source>
        <dbReference type="SAM" id="MobiDB-lite"/>
    </source>
</evidence>
<dbReference type="InterPro" id="IPR050237">
    <property type="entry name" value="ATP-dep_AMP-bd_enzyme"/>
</dbReference>
<dbReference type="Gene3D" id="3.40.50.12780">
    <property type="entry name" value="N-terminal domain of ligase-like"/>
    <property type="match status" value="1"/>
</dbReference>